<evidence type="ECO:0000259" key="5">
    <source>
        <dbReference type="PROSITE" id="PS51770"/>
    </source>
</evidence>
<dbReference type="AlphaFoldDB" id="A0A1I5QIR3"/>
<keyword evidence="2 3" id="KW-0378">Hydrolase</keyword>
<dbReference type="SUPFAM" id="SSF54637">
    <property type="entry name" value="Thioesterase/thiol ester dehydrase-isomerase"/>
    <property type="match status" value="1"/>
</dbReference>
<gene>
    <name evidence="6" type="ORF">SAMN04488241_10278</name>
</gene>
<evidence type="ECO:0000256" key="2">
    <source>
        <dbReference type="ARBA" id="ARBA00022801"/>
    </source>
</evidence>
<evidence type="ECO:0000313" key="6">
    <source>
        <dbReference type="EMBL" id="SFP46132.1"/>
    </source>
</evidence>
<dbReference type="InterPro" id="IPR006683">
    <property type="entry name" value="Thioestr_dom"/>
</dbReference>
<dbReference type="Proteomes" id="UP000199586">
    <property type="component" value="Unassembled WGS sequence"/>
</dbReference>
<dbReference type="InterPro" id="IPR040170">
    <property type="entry name" value="Cytosol_ACT"/>
</dbReference>
<dbReference type="InterPro" id="IPR033120">
    <property type="entry name" value="HOTDOG_ACOT"/>
</dbReference>
<dbReference type="RefSeq" id="WP_093331048.1">
    <property type="nucleotide sequence ID" value="NZ_FOXP01000002.1"/>
</dbReference>
<evidence type="ECO:0000256" key="3">
    <source>
        <dbReference type="PROSITE-ProRule" id="PRU01106"/>
    </source>
</evidence>
<comment type="similarity">
    <text evidence="1">Belongs to the acyl coenzyme A hydrolase family.</text>
</comment>
<dbReference type="CDD" id="cd03442">
    <property type="entry name" value="BFIT_BACH"/>
    <property type="match status" value="1"/>
</dbReference>
<dbReference type="EMBL" id="FOXP01000002">
    <property type="protein sequence ID" value="SFP46132.1"/>
    <property type="molecule type" value="Genomic_DNA"/>
</dbReference>
<keyword evidence="7" id="KW-1185">Reference proteome</keyword>
<dbReference type="Gene3D" id="3.10.129.10">
    <property type="entry name" value="Hotdog Thioesterase"/>
    <property type="match status" value="1"/>
</dbReference>
<protein>
    <submittedName>
        <fullName evidence="6">Acyl-CoA thioesterase YciA</fullName>
    </submittedName>
</protein>
<evidence type="ECO:0000256" key="4">
    <source>
        <dbReference type="SAM" id="MobiDB-lite"/>
    </source>
</evidence>
<dbReference type="GO" id="GO:0052816">
    <property type="term" value="F:long-chain fatty acyl-CoA hydrolase activity"/>
    <property type="evidence" value="ECO:0007669"/>
    <property type="project" value="TreeGrafter"/>
</dbReference>
<feature type="compositionally biased region" description="Pro residues" evidence="4">
    <location>
        <begin position="136"/>
        <end position="145"/>
    </location>
</feature>
<dbReference type="Pfam" id="PF03061">
    <property type="entry name" value="4HBT"/>
    <property type="match status" value="1"/>
</dbReference>
<sequence>MTDRLPDTAPTIRVTAMPGDANPYGDIFGGWLMGQMDLAAGSVASRHAKGRAVTIACDAMKFHAPVLVGDEVSVYATLIAVGRTSMTIEVEAWRRARHVEDACKVTQARFVFVATDENRQPRTVPALSSTHVAEAAPPPSGTIHG</sequence>
<dbReference type="STRING" id="634430.SAMN04488241_10278"/>
<dbReference type="GO" id="GO:0005829">
    <property type="term" value="C:cytosol"/>
    <property type="evidence" value="ECO:0007669"/>
    <property type="project" value="TreeGrafter"/>
</dbReference>
<proteinExistence type="inferred from homology"/>
<dbReference type="OrthoDB" id="9801856at2"/>
<organism evidence="6 7">
    <name type="scientific">Sphingomonas rubra</name>
    <dbReference type="NCBI Taxonomy" id="634430"/>
    <lineage>
        <taxon>Bacteria</taxon>
        <taxon>Pseudomonadati</taxon>
        <taxon>Pseudomonadota</taxon>
        <taxon>Alphaproteobacteria</taxon>
        <taxon>Sphingomonadales</taxon>
        <taxon>Sphingomonadaceae</taxon>
        <taxon>Sphingomonas</taxon>
    </lineage>
</organism>
<dbReference type="PROSITE" id="PS51770">
    <property type="entry name" value="HOTDOG_ACOT"/>
    <property type="match status" value="1"/>
</dbReference>
<dbReference type="PANTHER" id="PTHR11049:SF5">
    <property type="entry name" value="ACYL-COA THIOESTER HYDROLASE YCIA"/>
    <property type="match status" value="1"/>
</dbReference>
<dbReference type="PANTHER" id="PTHR11049">
    <property type="entry name" value="ACYL COENZYME A THIOESTER HYDROLASE"/>
    <property type="match status" value="1"/>
</dbReference>
<feature type="region of interest" description="Disordered" evidence="4">
    <location>
        <begin position="123"/>
        <end position="145"/>
    </location>
</feature>
<name>A0A1I5QIR3_9SPHN</name>
<evidence type="ECO:0000313" key="7">
    <source>
        <dbReference type="Proteomes" id="UP000199586"/>
    </source>
</evidence>
<dbReference type="GO" id="GO:0006637">
    <property type="term" value="P:acyl-CoA metabolic process"/>
    <property type="evidence" value="ECO:0007669"/>
    <property type="project" value="TreeGrafter"/>
</dbReference>
<feature type="domain" description="HotDog ACOT-type" evidence="5">
    <location>
        <begin position="6"/>
        <end position="118"/>
    </location>
</feature>
<dbReference type="GO" id="GO:0009062">
    <property type="term" value="P:fatty acid catabolic process"/>
    <property type="evidence" value="ECO:0007669"/>
    <property type="project" value="TreeGrafter"/>
</dbReference>
<evidence type="ECO:0000256" key="1">
    <source>
        <dbReference type="ARBA" id="ARBA00010458"/>
    </source>
</evidence>
<accession>A0A1I5QIR3</accession>
<dbReference type="InterPro" id="IPR029069">
    <property type="entry name" value="HotDog_dom_sf"/>
</dbReference>
<reference evidence="6 7" key="1">
    <citation type="submission" date="2016-10" db="EMBL/GenBank/DDBJ databases">
        <authorList>
            <person name="de Groot N.N."/>
        </authorList>
    </citation>
    <scope>NUCLEOTIDE SEQUENCE [LARGE SCALE GENOMIC DNA]</scope>
    <source>
        <strain evidence="6 7">CGMCC 1.9113</strain>
    </source>
</reference>